<dbReference type="InterPro" id="IPR006342">
    <property type="entry name" value="FkbM_mtfrase"/>
</dbReference>
<dbReference type="InterPro" id="IPR029063">
    <property type="entry name" value="SAM-dependent_MTases_sf"/>
</dbReference>
<dbReference type="AlphaFoldDB" id="A0A914W7N9"/>
<evidence type="ECO:0000313" key="2">
    <source>
        <dbReference type="Proteomes" id="UP000887566"/>
    </source>
</evidence>
<dbReference type="Pfam" id="PF05050">
    <property type="entry name" value="Methyltransf_21"/>
    <property type="match status" value="1"/>
</dbReference>
<dbReference type="PANTHER" id="PTHR22989">
    <property type="entry name" value="UNCHARACTERIZED DUF13 C.ELEGANS"/>
    <property type="match status" value="1"/>
</dbReference>
<dbReference type="PANTHER" id="PTHR22989:SF3">
    <property type="entry name" value="METHYLTRANSFERASE FKBM DOMAIN-CONTAINING PROTEIN"/>
    <property type="match status" value="1"/>
</dbReference>
<dbReference type="Gene3D" id="3.40.50.150">
    <property type="entry name" value="Vaccinia Virus protein VP39"/>
    <property type="match status" value="1"/>
</dbReference>
<keyword evidence="2" id="KW-1185">Reference proteome</keyword>
<feature type="domain" description="Methyltransferase FkbM" evidence="1">
    <location>
        <begin position="55"/>
        <end position="145"/>
    </location>
</feature>
<proteinExistence type="predicted"/>
<protein>
    <submittedName>
        <fullName evidence="3">Methyltransferase FkbM domain-containing protein</fullName>
    </submittedName>
</protein>
<dbReference type="WBParaSite" id="PSAMB.scaffold3397size18439.g21294.t1">
    <property type="protein sequence ID" value="PSAMB.scaffold3397size18439.g21294.t1"/>
    <property type="gene ID" value="PSAMB.scaffold3397size18439.g21294"/>
</dbReference>
<reference evidence="3" key="1">
    <citation type="submission" date="2022-11" db="UniProtKB">
        <authorList>
            <consortium name="WormBaseParasite"/>
        </authorList>
    </citation>
    <scope>IDENTIFICATION</scope>
</reference>
<evidence type="ECO:0000313" key="3">
    <source>
        <dbReference type="WBParaSite" id="PSAMB.scaffold3397size18439.g21294.t1"/>
    </source>
</evidence>
<dbReference type="Proteomes" id="UP000887566">
    <property type="component" value="Unplaced"/>
</dbReference>
<dbReference type="SUPFAM" id="SSF53335">
    <property type="entry name" value="S-adenosyl-L-methionine-dependent methyltransferases"/>
    <property type="match status" value="1"/>
</dbReference>
<name>A0A914W7N9_9BILA</name>
<organism evidence="2 3">
    <name type="scientific">Plectus sambesii</name>
    <dbReference type="NCBI Taxonomy" id="2011161"/>
    <lineage>
        <taxon>Eukaryota</taxon>
        <taxon>Metazoa</taxon>
        <taxon>Ecdysozoa</taxon>
        <taxon>Nematoda</taxon>
        <taxon>Chromadorea</taxon>
        <taxon>Plectida</taxon>
        <taxon>Plectina</taxon>
        <taxon>Plectoidea</taxon>
        <taxon>Plectidae</taxon>
        <taxon>Plectus</taxon>
    </lineage>
</organism>
<evidence type="ECO:0000259" key="1">
    <source>
        <dbReference type="Pfam" id="PF05050"/>
    </source>
</evidence>
<accession>A0A914W7N9</accession>
<sequence>MTKIFENNDLTPCYWLTIGVGGDTEVEKEMKIVYPKCKIFGIEPSPDQYKDFDKYGTIIPHAIGIKAGNFTMRLLKKNGYVDVLVPVTPLHQVLDEFIGSRLIHFSTLDIEGFEYSILESLKYGKPIESMGVRFCQIDAELHSLEHQAKRHIGNNFDFQKYWNEFLNNSPYIPVKASDFLAHRKITLINVDDVVCQRSFNFQQFF</sequence>